<evidence type="ECO:0000313" key="3">
    <source>
        <dbReference type="Proteomes" id="UP001310594"/>
    </source>
</evidence>
<evidence type="ECO:0000256" key="1">
    <source>
        <dbReference type="SAM" id="MobiDB-lite"/>
    </source>
</evidence>
<comment type="caution">
    <text evidence="2">The sequence shown here is derived from an EMBL/GenBank/DDBJ whole genome shotgun (WGS) entry which is preliminary data.</text>
</comment>
<accession>A0AAN7W2U4</accession>
<evidence type="ECO:0000313" key="2">
    <source>
        <dbReference type="EMBL" id="KAK5690894.1"/>
    </source>
</evidence>
<organism evidence="2 3">
    <name type="scientific">Elasticomyces elasticus</name>
    <dbReference type="NCBI Taxonomy" id="574655"/>
    <lineage>
        <taxon>Eukaryota</taxon>
        <taxon>Fungi</taxon>
        <taxon>Dikarya</taxon>
        <taxon>Ascomycota</taxon>
        <taxon>Pezizomycotina</taxon>
        <taxon>Dothideomycetes</taxon>
        <taxon>Dothideomycetidae</taxon>
        <taxon>Mycosphaerellales</taxon>
        <taxon>Teratosphaeriaceae</taxon>
        <taxon>Elasticomyces</taxon>
    </lineage>
</organism>
<protein>
    <recommendedName>
        <fullName evidence="4">F-box domain-containing protein</fullName>
    </recommendedName>
</protein>
<feature type="region of interest" description="Disordered" evidence="1">
    <location>
        <begin position="408"/>
        <end position="437"/>
    </location>
</feature>
<dbReference type="InterPro" id="IPR032675">
    <property type="entry name" value="LRR_dom_sf"/>
</dbReference>
<dbReference type="Proteomes" id="UP001310594">
    <property type="component" value="Unassembled WGS sequence"/>
</dbReference>
<evidence type="ECO:0008006" key="4">
    <source>
        <dbReference type="Google" id="ProtNLM"/>
    </source>
</evidence>
<reference evidence="2" key="1">
    <citation type="submission" date="2023-08" db="EMBL/GenBank/DDBJ databases">
        <title>Black Yeasts Isolated from many extreme environments.</title>
        <authorList>
            <person name="Coleine C."/>
            <person name="Stajich J.E."/>
            <person name="Selbmann L."/>
        </authorList>
    </citation>
    <scope>NUCLEOTIDE SEQUENCE</scope>
    <source>
        <strain evidence="2">CCFEE 5810</strain>
    </source>
</reference>
<dbReference type="Gene3D" id="3.80.10.10">
    <property type="entry name" value="Ribonuclease Inhibitor"/>
    <property type="match status" value="1"/>
</dbReference>
<proteinExistence type="predicted"/>
<name>A0AAN7W2U4_9PEZI</name>
<dbReference type="AlphaFoldDB" id="A0AAN7W2U4"/>
<gene>
    <name evidence="2" type="ORF">LTR97_012057</name>
</gene>
<sequence>MAALPEELLQQVFSQHPVSSDLSTMANISLANRTCYRVVKPYLYHTLSLEHCTQTRRRRDLLRTLLQNPDTGTLVRSFYVEGWETEPTFLLPEIWRPEPMPHDLMSDALVAVDGAGLPTSLRDRFRLQLAGGVEDAPDAEIALLLLLIPNTRFLAISMVYYMQESLFMCMIQHRPLHQLSEVNVAHWDTEGSSSMDGLVALLQLPALDTFRGHMIDFNGESSTLMTPGHSTLKRVFLYMSLLDDGGLQNLLLACPDLETLSVHWGTETVGETSIDYSAIGQVLRRNGHQLKSLHLTPEDVDFPEDMDINSPLGILTELTALRFLDATYHALCAAKDTSPDHLRRILPHSLRTLRIDAKDASSGEDDKEADETNVFDLQLLEIMRDEHFGDLSTITVERGDGFTLSEEAKAAGWNDDESGETGFVLKRQRRQDRDRTS</sequence>
<dbReference type="EMBL" id="JAVRQU010000023">
    <property type="protein sequence ID" value="KAK5690894.1"/>
    <property type="molecule type" value="Genomic_DNA"/>
</dbReference>